<name>A8RX55_ENTBW</name>
<dbReference type="Pfam" id="PF12728">
    <property type="entry name" value="HTH_17"/>
    <property type="match status" value="1"/>
</dbReference>
<comment type="caution">
    <text evidence="2">The sequence shown here is derived from an EMBL/GenBank/DDBJ whole genome shotgun (WGS) entry which is preliminary data.</text>
</comment>
<feature type="domain" description="Helix-turn-helix" evidence="1">
    <location>
        <begin position="49"/>
        <end position="94"/>
    </location>
</feature>
<organism evidence="2 3">
    <name type="scientific">Enterocloster bolteae (strain ATCC BAA-613 / DSM 15670 / CCUG 46953 / JCM 12243 / WAL 16351)</name>
    <name type="common">Clostridium bolteae</name>
    <dbReference type="NCBI Taxonomy" id="411902"/>
    <lineage>
        <taxon>Bacteria</taxon>
        <taxon>Bacillati</taxon>
        <taxon>Bacillota</taxon>
        <taxon>Clostridia</taxon>
        <taxon>Lachnospirales</taxon>
        <taxon>Lachnospiraceae</taxon>
        <taxon>Enterocloster</taxon>
    </lineage>
</organism>
<gene>
    <name evidence="2" type="ORF">CLOBOL_04797</name>
</gene>
<dbReference type="InterPro" id="IPR041657">
    <property type="entry name" value="HTH_17"/>
</dbReference>
<reference evidence="2 3" key="1">
    <citation type="submission" date="2007-08" db="EMBL/GenBank/DDBJ databases">
        <authorList>
            <person name="Fulton L."/>
            <person name="Clifton S."/>
            <person name="Fulton B."/>
            <person name="Xu J."/>
            <person name="Minx P."/>
            <person name="Pepin K.H."/>
            <person name="Johnson M."/>
            <person name="Thiruvilangam P."/>
            <person name="Bhonagiri V."/>
            <person name="Nash W.E."/>
            <person name="Mardis E.R."/>
            <person name="Wilson R.K."/>
        </authorList>
    </citation>
    <scope>NUCLEOTIDE SEQUENCE [LARGE SCALE GENOMIC DNA]</scope>
    <source>
        <strain evidence="3">ATCC BAA-613 / DSM 15670 / CCUG 46953 / JCM 12243 / WAL 16351</strain>
    </source>
</reference>
<evidence type="ECO:0000313" key="2">
    <source>
        <dbReference type="EMBL" id="EDP15105.1"/>
    </source>
</evidence>
<dbReference type="HOGENOM" id="CLU_2218457_0_0_9"/>
<accession>A8RX55</accession>
<dbReference type="EMBL" id="ABCC02000037">
    <property type="protein sequence ID" value="EDP15105.1"/>
    <property type="molecule type" value="Genomic_DNA"/>
</dbReference>
<dbReference type="PaxDb" id="411902-CLOBOL_04797"/>
<dbReference type="AlphaFoldDB" id="A8RX55"/>
<dbReference type="eggNOG" id="COG3311">
    <property type="taxonomic scope" value="Bacteria"/>
</dbReference>
<reference evidence="2 3" key="2">
    <citation type="submission" date="2007-09" db="EMBL/GenBank/DDBJ databases">
        <title>Draft genome sequence of Clostridium bolteae (ATCC BAA-613).</title>
        <authorList>
            <person name="Sudarsanam P."/>
            <person name="Ley R."/>
            <person name="Guruge J."/>
            <person name="Turnbaugh P.J."/>
            <person name="Mahowald M."/>
            <person name="Liep D."/>
            <person name="Gordon J."/>
        </authorList>
    </citation>
    <scope>NUCLEOTIDE SEQUENCE [LARGE SCALE GENOMIC DNA]</scope>
    <source>
        <strain evidence="3">ATCC BAA-613 / DSM 15670 / CCUG 46953 / JCM 12243 / WAL 16351</strain>
    </source>
</reference>
<proteinExistence type="predicted"/>
<protein>
    <recommendedName>
        <fullName evidence="1">Helix-turn-helix domain-containing protein</fullName>
    </recommendedName>
</protein>
<sequence length="106" mass="12532">MEPFQILIKDFLVDKNRTVKTVDCPGIACQLKQKGDYKTMLNQYEDIITVEELCEILKTGKNRVYELLQTNQKRAFQLWRNWKIPKISVKHYLEIQSGISKSQIKK</sequence>
<evidence type="ECO:0000313" key="3">
    <source>
        <dbReference type="Proteomes" id="UP000005396"/>
    </source>
</evidence>
<evidence type="ECO:0000259" key="1">
    <source>
        <dbReference type="Pfam" id="PF12728"/>
    </source>
</evidence>
<dbReference type="Proteomes" id="UP000005396">
    <property type="component" value="Unassembled WGS sequence"/>
</dbReference>